<dbReference type="Proteomes" id="UP001205601">
    <property type="component" value="Unassembled WGS sequence"/>
</dbReference>
<evidence type="ECO:0000313" key="3">
    <source>
        <dbReference type="Proteomes" id="UP001205601"/>
    </source>
</evidence>
<keyword evidence="3" id="KW-1185">Reference proteome</keyword>
<reference evidence="3" key="1">
    <citation type="submission" date="2023-07" db="EMBL/GenBank/DDBJ databases">
        <title>Defluviimonas sediminis sp. nov., isolated from mangrove sediment.</title>
        <authorList>
            <person name="Liu L."/>
            <person name="Li J."/>
            <person name="Huang Y."/>
            <person name="Pan J."/>
            <person name="Li M."/>
        </authorList>
    </citation>
    <scope>NUCLEOTIDE SEQUENCE [LARGE SCALE GENOMIC DNA]</scope>
    <source>
        <strain evidence="3">FT324</strain>
    </source>
</reference>
<sequence length="396" mass="43032">MQPGIATSVVYTGERRALFGLAFRTALLTVVTLGIYRFWAKTRIRKYIWSSVALDGDRLEYTGTGLEKFLGFLVAVVVLAIYLGIVQLLLFYFGLHFVVEPMSQEEALMQLAVVYISLLAVLPLMIFASYRARRYMMARTRLRGIRFGMDSAAWGYVWRAILHYLATGLTLGILLPRQTFWLEKYKTDRSYYGDARFEQGGRWTQLYPAAIHLLIGALILIAGVVLGILTEDPERAVPVAMLGYGWGFFGWAFYAVRSRRYLDSRKSLGGLVGFVAEPRVGRVIGIYALGSLVVGLAAGGLFLVVGGSAAMVVGAISGDGGTGPAGIVIVAVLYLGVFAVFSALTLAFIVQPLIAHFCETTTVLNAAALSGIRQRAHDRGADAEGFADALDIGGAI</sequence>
<protein>
    <submittedName>
        <fullName evidence="2">YjgN family protein</fullName>
    </submittedName>
</protein>
<feature type="transmembrane region" description="Helical" evidence="1">
    <location>
        <begin position="284"/>
        <end position="313"/>
    </location>
</feature>
<feature type="transmembrane region" description="Helical" evidence="1">
    <location>
        <begin position="206"/>
        <end position="229"/>
    </location>
</feature>
<gene>
    <name evidence="2" type="ORF">N5I32_19835</name>
</gene>
<keyword evidence="1" id="KW-0812">Transmembrane</keyword>
<feature type="transmembrane region" description="Helical" evidence="1">
    <location>
        <begin position="325"/>
        <end position="350"/>
    </location>
</feature>
<dbReference type="EMBL" id="JAOCQF010000006">
    <property type="protein sequence ID" value="MCT8331774.1"/>
    <property type="molecule type" value="Genomic_DNA"/>
</dbReference>
<keyword evidence="1" id="KW-1133">Transmembrane helix</keyword>
<feature type="transmembrane region" description="Helical" evidence="1">
    <location>
        <begin position="151"/>
        <end position="175"/>
    </location>
</feature>
<feature type="transmembrane region" description="Helical" evidence="1">
    <location>
        <begin position="236"/>
        <end position="256"/>
    </location>
</feature>
<organism evidence="2 3">
    <name type="scientific">Albidovulum sediminis</name>
    <dbReference type="NCBI Taxonomy" id="3066345"/>
    <lineage>
        <taxon>Bacteria</taxon>
        <taxon>Pseudomonadati</taxon>
        <taxon>Pseudomonadota</taxon>
        <taxon>Alphaproteobacteria</taxon>
        <taxon>Rhodobacterales</taxon>
        <taxon>Paracoccaceae</taxon>
        <taxon>Albidovulum</taxon>
    </lineage>
</organism>
<dbReference type="RefSeq" id="WP_261497683.1">
    <property type="nucleotide sequence ID" value="NZ_JAOCQF010000006.1"/>
</dbReference>
<accession>A0ABT2NVZ0</accession>
<dbReference type="Pfam" id="PF05987">
    <property type="entry name" value="DUF898"/>
    <property type="match status" value="1"/>
</dbReference>
<dbReference type="InterPro" id="IPR010295">
    <property type="entry name" value="DUF898"/>
</dbReference>
<feature type="transmembrane region" description="Helical" evidence="1">
    <location>
        <begin position="17"/>
        <end position="39"/>
    </location>
</feature>
<feature type="transmembrane region" description="Helical" evidence="1">
    <location>
        <begin position="107"/>
        <end position="130"/>
    </location>
</feature>
<evidence type="ECO:0000313" key="2">
    <source>
        <dbReference type="EMBL" id="MCT8331774.1"/>
    </source>
</evidence>
<feature type="transmembrane region" description="Helical" evidence="1">
    <location>
        <begin position="69"/>
        <end position="95"/>
    </location>
</feature>
<proteinExistence type="predicted"/>
<name>A0ABT2NVZ0_9RHOB</name>
<comment type="caution">
    <text evidence="2">The sequence shown here is derived from an EMBL/GenBank/DDBJ whole genome shotgun (WGS) entry which is preliminary data.</text>
</comment>
<evidence type="ECO:0000256" key="1">
    <source>
        <dbReference type="SAM" id="Phobius"/>
    </source>
</evidence>
<keyword evidence="1" id="KW-0472">Membrane</keyword>